<evidence type="ECO:0000256" key="1">
    <source>
        <dbReference type="ARBA" id="ARBA00010296"/>
    </source>
</evidence>
<evidence type="ECO:0000256" key="2">
    <source>
        <dbReference type="ARBA" id="ARBA00022475"/>
    </source>
</evidence>
<sequence length="37" mass="3710">MRYVMVAAVLLLAACNTIGGVGKDLQSAGETVSDAAN</sequence>
<evidence type="ECO:0000256" key="4">
    <source>
        <dbReference type="ARBA" id="ARBA00023136"/>
    </source>
</evidence>
<dbReference type="GO" id="GO:0009636">
    <property type="term" value="P:response to toxic substance"/>
    <property type="evidence" value="ECO:0007669"/>
    <property type="project" value="InterPro"/>
</dbReference>
<keyword evidence="5" id="KW-0564">Palmitate</keyword>
<dbReference type="GO" id="GO:0016020">
    <property type="term" value="C:membrane"/>
    <property type="evidence" value="ECO:0007669"/>
    <property type="project" value="InterPro"/>
</dbReference>
<gene>
    <name evidence="7" type="ORF">GGQ98_001038</name>
</gene>
<evidence type="ECO:0000313" key="8">
    <source>
        <dbReference type="Proteomes" id="UP000566324"/>
    </source>
</evidence>
<dbReference type="Proteomes" id="UP000566324">
    <property type="component" value="Unassembled WGS sequence"/>
</dbReference>
<dbReference type="EMBL" id="JACHNZ010000009">
    <property type="protein sequence ID" value="MBB4631429.1"/>
    <property type="molecule type" value="Genomic_DNA"/>
</dbReference>
<reference evidence="7 8" key="1">
    <citation type="submission" date="2020-08" db="EMBL/GenBank/DDBJ databases">
        <title>Genomic Encyclopedia of Type Strains, Phase IV (KMG-IV): sequencing the most valuable type-strain genomes for metagenomic binning, comparative biology and taxonomic classification.</title>
        <authorList>
            <person name="Goeker M."/>
        </authorList>
    </citation>
    <scope>NUCLEOTIDE SEQUENCE [LARGE SCALE GENOMIC DNA]</scope>
    <source>
        <strain evidence="7 8">DSM 17328</strain>
    </source>
</reference>
<dbReference type="PROSITE" id="PS51257">
    <property type="entry name" value="PROKAR_LIPOPROTEIN"/>
    <property type="match status" value="1"/>
</dbReference>
<keyword evidence="8" id="KW-1185">Reference proteome</keyword>
<evidence type="ECO:0000313" key="7">
    <source>
        <dbReference type="EMBL" id="MBB4631429.1"/>
    </source>
</evidence>
<comment type="similarity">
    <text evidence="1">Belongs to the EcnA/EcnB lipoprotein family.</text>
</comment>
<keyword evidence="4" id="KW-0472">Membrane</keyword>
<evidence type="ECO:0000256" key="6">
    <source>
        <dbReference type="ARBA" id="ARBA00023288"/>
    </source>
</evidence>
<dbReference type="AlphaFoldDB" id="A0A7W7F682"/>
<name>A0A7W7F682_9SPHN</name>
<keyword evidence="2" id="KW-1003">Cell membrane</keyword>
<comment type="caution">
    <text evidence="7">The sequence shown here is derived from an EMBL/GenBank/DDBJ whole genome shotgun (WGS) entry which is preliminary data.</text>
</comment>
<accession>A0A7W7F682</accession>
<evidence type="ECO:0000256" key="3">
    <source>
        <dbReference type="ARBA" id="ARBA00022729"/>
    </source>
</evidence>
<keyword evidence="6" id="KW-0449">Lipoprotein</keyword>
<dbReference type="RefSeq" id="WP_184066122.1">
    <property type="nucleotide sequence ID" value="NZ_JACHNZ010000009.1"/>
</dbReference>
<keyword evidence="3" id="KW-0732">Signal</keyword>
<proteinExistence type="inferred from homology"/>
<dbReference type="Pfam" id="PF08085">
    <property type="entry name" value="Entericidin"/>
    <property type="match status" value="1"/>
</dbReference>
<organism evidence="7 8">
    <name type="scientific">Sphingosinicella soli</name>
    <dbReference type="NCBI Taxonomy" id="333708"/>
    <lineage>
        <taxon>Bacteria</taxon>
        <taxon>Pseudomonadati</taxon>
        <taxon>Pseudomonadota</taxon>
        <taxon>Alphaproteobacteria</taxon>
        <taxon>Sphingomonadales</taxon>
        <taxon>Sphingosinicellaceae</taxon>
        <taxon>Sphingosinicella</taxon>
    </lineage>
</organism>
<evidence type="ECO:0000256" key="5">
    <source>
        <dbReference type="ARBA" id="ARBA00023139"/>
    </source>
</evidence>
<protein>
    <submittedName>
        <fullName evidence="7">Putative small secreted protein</fullName>
    </submittedName>
</protein>
<dbReference type="InterPro" id="IPR012556">
    <property type="entry name" value="Entericidin"/>
</dbReference>